<comment type="caution">
    <text evidence="2">The sequence shown here is derived from an EMBL/GenBank/DDBJ whole genome shotgun (WGS) entry which is preliminary data.</text>
</comment>
<feature type="compositionally biased region" description="Basic and acidic residues" evidence="1">
    <location>
        <begin position="168"/>
        <end position="182"/>
    </location>
</feature>
<reference evidence="2 3" key="1">
    <citation type="submission" date="2016-06" db="EMBL/GenBank/DDBJ databases">
        <authorList>
            <person name="Kjaerup R.B."/>
            <person name="Dalgaard T.S."/>
            <person name="Juul-Madsen H.R."/>
        </authorList>
    </citation>
    <scope>NUCLEOTIDE SEQUENCE [LARGE SCALE GENOMIC DNA]</scope>
    <source>
        <strain evidence="2 3">Pb300</strain>
    </source>
</reference>
<evidence type="ECO:0000256" key="1">
    <source>
        <dbReference type="SAM" id="MobiDB-lite"/>
    </source>
</evidence>
<dbReference type="Proteomes" id="UP000242814">
    <property type="component" value="Unassembled WGS sequence"/>
</dbReference>
<evidence type="ECO:0000313" key="2">
    <source>
        <dbReference type="EMBL" id="ODH17496.1"/>
    </source>
</evidence>
<sequence length="197" mass="21937">MLMKRVTALAALPTPKSSAESVESGCTSDASADNDISELDRFIEDVTDDEYDADPEETGAIVWRHIDRLPHHSEPCGWPAKHSPGQGHTPLQRLTDTTGRKTFVISHNPEPLLDYLGHFLSMAIDDEIFAPEFEKLEDIYWYPIPSYLGGMSLKIKAEMLDVPVFRQPERTGDGYRTSEETPLKGPQTPSPGGWAQI</sequence>
<dbReference type="InterPro" id="IPR021842">
    <property type="entry name" value="DUF3435"/>
</dbReference>
<accession>A0A1D2J812</accession>
<dbReference type="AlphaFoldDB" id="A0A1D2J812"/>
<dbReference type="VEuPathDB" id="FungiDB:PADG_04816"/>
<gene>
    <name evidence="2" type="ORF">ACO22_06267</name>
</gene>
<dbReference type="Pfam" id="PF11917">
    <property type="entry name" value="DUF3435"/>
    <property type="match status" value="1"/>
</dbReference>
<proteinExistence type="predicted"/>
<dbReference type="EMBL" id="LZYO01000327">
    <property type="protein sequence ID" value="ODH17496.1"/>
    <property type="molecule type" value="Genomic_DNA"/>
</dbReference>
<feature type="region of interest" description="Disordered" evidence="1">
    <location>
        <begin position="168"/>
        <end position="197"/>
    </location>
</feature>
<protein>
    <submittedName>
        <fullName evidence="2">Uncharacterized protein</fullName>
    </submittedName>
</protein>
<feature type="compositionally biased region" description="Polar residues" evidence="1">
    <location>
        <begin position="15"/>
        <end position="31"/>
    </location>
</feature>
<dbReference type="VEuPathDB" id="FungiDB:PABG_04422"/>
<evidence type="ECO:0000313" key="3">
    <source>
        <dbReference type="Proteomes" id="UP000242814"/>
    </source>
</evidence>
<feature type="region of interest" description="Disordered" evidence="1">
    <location>
        <begin position="1"/>
        <end position="37"/>
    </location>
</feature>
<name>A0A1D2J812_PARBR</name>
<organism evidence="2 3">
    <name type="scientific">Paracoccidioides brasiliensis</name>
    <dbReference type="NCBI Taxonomy" id="121759"/>
    <lineage>
        <taxon>Eukaryota</taxon>
        <taxon>Fungi</taxon>
        <taxon>Dikarya</taxon>
        <taxon>Ascomycota</taxon>
        <taxon>Pezizomycotina</taxon>
        <taxon>Eurotiomycetes</taxon>
        <taxon>Eurotiomycetidae</taxon>
        <taxon>Onygenales</taxon>
        <taxon>Ajellomycetaceae</taxon>
        <taxon>Paracoccidioides</taxon>
    </lineage>
</organism>